<sequence>MICSASTIDLLGLKKTSKGCAFIKHETKVQALSALESLNGKHKMEGSSVHLVVKWEDTEKERQARRAQKSHFQNLIHE</sequence>
<accession>A0ACB9LGM4</accession>
<dbReference type="EMBL" id="CM042890">
    <property type="protein sequence ID" value="KAI4310455.1"/>
    <property type="molecule type" value="Genomic_DNA"/>
</dbReference>
<reference evidence="2" key="1">
    <citation type="journal article" date="2023" name="Front. Plant Sci.">
        <title>Chromosomal-level genome assembly of Melastoma candidum provides insights into trichome evolution.</title>
        <authorList>
            <person name="Zhong Y."/>
            <person name="Wu W."/>
            <person name="Sun C."/>
            <person name="Zou P."/>
            <person name="Liu Y."/>
            <person name="Dai S."/>
            <person name="Zhou R."/>
        </authorList>
    </citation>
    <scope>NUCLEOTIDE SEQUENCE [LARGE SCALE GENOMIC DNA]</scope>
</reference>
<organism evidence="1 2">
    <name type="scientific">Melastoma candidum</name>
    <dbReference type="NCBI Taxonomy" id="119954"/>
    <lineage>
        <taxon>Eukaryota</taxon>
        <taxon>Viridiplantae</taxon>
        <taxon>Streptophyta</taxon>
        <taxon>Embryophyta</taxon>
        <taxon>Tracheophyta</taxon>
        <taxon>Spermatophyta</taxon>
        <taxon>Magnoliopsida</taxon>
        <taxon>eudicotyledons</taxon>
        <taxon>Gunneridae</taxon>
        <taxon>Pentapetalae</taxon>
        <taxon>rosids</taxon>
        <taxon>malvids</taxon>
        <taxon>Myrtales</taxon>
        <taxon>Melastomataceae</taxon>
        <taxon>Melastomatoideae</taxon>
        <taxon>Melastomateae</taxon>
        <taxon>Melastoma</taxon>
    </lineage>
</organism>
<evidence type="ECO:0000313" key="1">
    <source>
        <dbReference type="EMBL" id="KAI4310455.1"/>
    </source>
</evidence>
<gene>
    <name evidence="1" type="ORF">MLD38_035433</name>
</gene>
<proteinExistence type="predicted"/>
<comment type="caution">
    <text evidence="1">The sequence shown here is derived from an EMBL/GenBank/DDBJ whole genome shotgun (WGS) entry which is preliminary data.</text>
</comment>
<evidence type="ECO:0000313" key="2">
    <source>
        <dbReference type="Proteomes" id="UP001057402"/>
    </source>
</evidence>
<name>A0ACB9LGM4_9MYRT</name>
<keyword evidence="2" id="KW-1185">Reference proteome</keyword>
<dbReference type="Proteomes" id="UP001057402">
    <property type="component" value="Chromosome 11"/>
</dbReference>
<protein>
    <submittedName>
        <fullName evidence="1">Uncharacterized protein</fullName>
    </submittedName>
</protein>